<dbReference type="Gene3D" id="6.10.280.80">
    <property type="entry name" value="NCX, peripheral helical region"/>
    <property type="match status" value="1"/>
</dbReference>
<evidence type="ECO:0000259" key="6">
    <source>
        <dbReference type="Pfam" id="PF01699"/>
    </source>
</evidence>
<evidence type="ECO:0000256" key="4">
    <source>
        <dbReference type="ARBA" id="ARBA00023136"/>
    </source>
</evidence>
<reference evidence="7 8" key="1">
    <citation type="submission" date="2016-10" db="EMBL/GenBank/DDBJ databases">
        <authorList>
            <person name="Cai Z."/>
        </authorList>
    </citation>
    <scope>NUCLEOTIDE SEQUENCE [LARGE SCALE GENOMIC DNA]</scope>
    <source>
        <strain evidence="7 8">CGMCC 1.10826</strain>
    </source>
</reference>
<dbReference type="GO" id="GO:0008273">
    <property type="term" value="F:calcium, potassium:sodium antiporter activity"/>
    <property type="evidence" value="ECO:0007669"/>
    <property type="project" value="TreeGrafter"/>
</dbReference>
<feature type="transmembrane region" description="Helical" evidence="5">
    <location>
        <begin position="76"/>
        <end position="94"/>
    </location>
</feature>
<dbReference type="InterPro" id="IPR004837">
    <property type="entry name" value="NaCa_Exmemb"/>
</dbReference>
<dbReference type="NCBIfam" id="TIGR00367">
    <property type="entry name" value="calcium/sodium antiporter"/>
    <property type="match status" value="1"/>
</dbReference>
<dbReference type="GO" id="GO:0005886">
    <property type="term" value="C:plasma membrane"/>
    <property type="evidence" value="ECO:0007669"/>
    <property type="project" value="TreeGrafter"/>
</dbReference>
<keyword evidence="8" id="KW-1185">Reference proteome</keyword>
<feature type="transmembrane region" description="Helical" evidence="5">
    <location>
        <begin position="271"/>
        <end position="289"/>
    </location>
</feature>
<comment type="subcellular location">
    <subcellularLocation>
        <location evidence="1">Membrane</location>
        <topology evidence="1">Multi-pass membrane protein</topology>
    </subcellularLocation>
</comment>
<keyword evidence="3 5" id="KW-1133">Transmembrane helix</keyword>
<sequence length="366" mass="37168">MTVLLLLGGFAVLVVGGELLVRGAGALARSFGMSRLVVGLTVVSFATSAPELAVTVDASLSGSPGLAVGNVVGSNITNVLLVLGAAGLILPVAVHRPVIRQDVPVMVGMSVLLLLLSLGGSVSRLDGLVLLALLVGYVAWRVVATRGSNHDTDDDTPARPGSPWLNALLVAVGVALLVVGARWLVVGATDVATALGLSELVIGLTVVAVGTSLPELATSVIAALRGNVEMAVGNVVGSNIFNIGAVMGIAAGLSPGGVPVEPGAVRFDLPVMIAVALALLPVAFTGFCVARWEAALFVAYYVAYVVYLLLDSAGHDALPQFSSVMLLFVIPITVLTLVVLTSYEVGLRRGRRTAGGDEARRAGSSG</sequence>
<dbReference type="PANTHER" id="PTHR10846">
    <property type="entry name" value="SODIUM/POTASSIUM/CALCIUM EXCHANGER"/>
    <property type="match status" value="1"/>
</dbReference>
<dbReference type="InterPro" id="IPR004481">
    <property type="entry name" value="K/Na/Ca-exchanger"/>
</dbReference>
<dbReference type="Proteomes" id="UP000250222">
    <property type="component" value="Unassembled WGS sequence"/>
</dbReference>
<evidence type="ECO:0000256" key="1">
    <source>
        <dbReference type="ARBA" id="ARBA00004141"/>
    </source>
</evidence>
<organism evidence="7 8">
    <name type="scientific">Georgenia satyanarayanai</name>
    <dbReference type="NCBI Taxonomy" id="860221"/>
    <lineage>
        <taxon>Bacteria</taxon>
        <taxon>Bacillati</taxon>
        <taxon>Actinomycetota</taxon>
        <taxon>Actinomycetes</taxon>
        <taxon>Micrococcales</taxon>
        <taxon>Bogoriellaceae</taxon>
        <taxon>Georgenia</taxon>
    </lineage>
</organism>
<dbReference type="PANTHER" id="PTHR10846:SF8">
    <property type="entry name" value="INNER MEMBRANE PROTEIN YRBG"/>
    <property type="match status" value="1"/>
</dbReference>
<evidence type="ECO:0000313" key="8">
    <source>
        <dbReference type="Proteomes" id="UP000250222"/>
    </source>
</evidence>
<evidence type="ECO:0000313" key="7">
    <source>
        <dbReference type="EMBL" id="SSA45515.1"/>
    </source>
</evidence>
<feature type="transmembrane region" description="Helical" evidence="5">
    <location>
        <begin position="164"/>
        <end position="185"/>
    </location>
</feature>
<feature type="transmembrane region" description="Helical" evidence="5">
    <location>
        <begin position="231"/>
        <end position="251"/>
    </location>
</feature>
<feature type="domain" description="Sodium/calcium exchanger membrane region" evidence="6">
    <location>
        <begin position="3"/>
        <end position="142"/>
    </location>
</feature>
<gene>
    <name evidence="7" type="ORF">SAMN05216184_11440</name>
</gene>
<feature type="domain" description="Sodium/calcium exchanger membrane region" evidence="6">
    <location>
        <begin position="167"/>
        <end position="309"/>
    </location>
</feature>
<name>A0A2Y9AN05_9MICO</name>
<dbReference type="Gene3D" id="1.20.1420.30">
    <property type="entry name" value="NCX, central ion-binding region"/>
    <property type="match status" value="1"/>
</dbReference>
<feature type="transmembrane region" description="Helical" evidence="5">
    <location>
        <begin position="200"/>
        <end position="224"/>
    </location>
</feature>
<dbReference type="GO" id="GO:0006874">
    <property type="term" value="P:intracellular calcium ion homeostasis"/>
    <property type="evidence" value="ECO:0007669"/>
    <property type="project" value="TreeGrafter"/>
</dbReference>
<dbReference type="EMBL" id="UETB01000014">
    <property type="protein sequence ID" value="SSA45515.1"/>
    <property type="molecule type" value="Genomic_DNA"/>
</dbReference>
<evidence type="ECO:0000256" key="2">
    <source>
        <dbReference type="ARBA" id="ARBA00022692"/>
    </source>
</evidence>
<dbReference type="GO" id="GO:0005262">
    <property type="term" value="F:calcium channel activity"/>
    <property type="evidence" value="ECO:0007669"/>
    <property type="project" value="TreeGrafter"/>
</dbReference>
<proteinExistence type="predicted"/>
<dbReference type="RefSeq" id="WP_309146721.1">
    <property type="nucleotide sequence ID" value="NZ_QKLZ01000014.1"/>
</dbReference>
<protein>
    <submittedName>
        <fullName evidence="7">Cation:H+ antiporter</fullName>
    </submittedName>
</protein>
<feature type="transmembrane region" description="Helical" evidence="5">
    <location>
        <begin position="322"/>
        <end position="343"/>
    </location>
</feature>
<feature type="transmembrane region" description="Helical" evidence="5">
    <location>
        <begin position="128"/>
        <end position="144"/>
    </location>
</feature>
<feature type="transmembrane region" description="Helical" evidence="5">
    <location>
        <begin position="294"/>
        <end position="310"/>
    </location>
</feature>
<dbReference type="Pfam" id="PF01699">
    <property type="entry name" value="Na_Ca_ex"/>
    <property type="match status" value="2"/>
</dbReference>
<evidence type="ECO:0000256" key="5">
    <source>
        <dbReference type="SAM" id="Phobius"/>
    </source>
</evidence>
<keyword evidence="4 5" id="KW-0472">Membrane</keyword>
<dbReference type="AlphaFoldDB" id="A0A2Y9AN05"/>
<accession>A0A2Y9AN05</accession>
<dbReference type="InterPro" id="IPR044880">
    <property type="entry name" value="NCX_ion-bd_dom_sf"/>
</dbReference>
<evidence type="ECO:0000256" key="3">
    <source>
        <dbReference type="ARBA" id="ARBA00022989"/>
    </source>
</evidence>
<feature type="transmembrane region" description="Helical" evidence="5">
    <location>
        <begin position="103"/>
        <end position="122"/>
    </location>
</feature>
<keyword evidence="2 5" id="KW-0812">Transmembrane</keyword>